<evidence type="ECO:0000313" key="1">
    <source>
        <dbReference type="EMBL" id="OJJ84368.1"/>
    </source>
</evidence>
<name>A0A1L9VKB1_ASPGL</name>
<dbReference type="RefSeq" id="XP_022401066.1">
    <property type="nucleotide sequence ID" value="XM_022544585.1"/>
</dbReference>
<proteinExistence type="predicted"/>
<organism evidence="1 2">
    <name type="scientific">Aspergillus glaucus CBS 516.65</name>
    <dbReference type="NCBI Taxonomy" id="1160497"/>
    <lineage>
        <taxon>Eukaryota</taxon>
        <taxon>Fungi</taxon>
        <taxon>Dikarya</taxon>
        <taxon>Ascomycota</taxon>
        <taxon>Pezizomycotina</taxon>
        <taxon>Eurotiomycetes</taxon>
        <taxon>Eurotiomycetidae</taxon>
        <taxon>Eurotiales</taxon>
        <taxon>Aspergillaceae</taxon>
        <taxon>Aspergillus</taxon>
        <taxon>Aspergillus subgen. Aspergillus</taxon>
    </lineage>
</organism>
<gene>
    <name evidence="1" type="ORF">ASPGLDRAFT_35637</name>
</gene>
<keyword evidence="2" id="KW-1185">Reference proteome</keyword>
<reference evidence="2" key="1">
    <citation type="journal article" date="2017" name="Genome Biol.">
        <title>Comparative genomics reveals high biological diversity and specific adaptations in the industrially and medically important fungal genus Aspergillus.</title>
        <authorList>
            <person name="de Vries R.P."/>
            <person name="Riley R."/>
            <person name="Wiebenga A."/>
            <person name="Aguilar-Osorio G."/>
            <person name="Amillis S."/>
            <person name="Uchima C.A."/>
            <person name="Anderluh G."/>
            <person name="Asadollahi M."/>
            <person name="Askin M."/>
            <person name="Barry K."/>
            <person name="Battaglia E."/>
            <person name="Bayram O."/>
            <person name="Benocci T."/>
            <person name="Braus-Stromeyer S.A."/>
            <person name="Caldana C."/>
            <person name="Canovas D."/>
            <person name="Cerqueira G.C."/>
            <person name="Chen F."/>
            <person name="Chen W."/>
            <person name="Choi C."/>
            <person name="Clum A."/>
            <person name="Dos Santos R.A."/>
            <person name="Damasio A.R."/>
            <person name="Diallinas G."/>
            <person name="Emri T."/>
            <person name="Fekete E."/>
            <person name="Flipphi M."/>
            <person name="Freyberg S."/>
            <person name="Gallo A."/>
            <person name="Gournas C."/>
            <person name="Habgood R."/>
            <person name="Hainaut M."/>
            <person name="Harispe M.L."/>
            <person name="Henrissat B."/>
            <person name="Hilden K.S."/>
            <person name="Hope R."/>
            <person name="Hossain A."/>
            <person name="Karabika E."/>
            <person name="Karaffa L."/>
            <person name="Karanyi Z."/>
            <person name="Krasevec N."/>
            <person name="Kuo A."/>
            <person name="Kusch H."/>
            <person name="LaButti K."/>
            <person name="Lagendijk E.L."/>
            <person name="Lapidus A."/>
            <person name="Levasseur A."/>
            <person name="Lindquist E."/>
            <person name="Lipzen A."/>
            <person name="Logrieco A.F."/>
            <person name="MacCabe A."/>
            <person name="Maekelae M.R."/>
            <person name="Malavazi I."/>
            <person name="Melin P."/>
            <person name="Meyer V."/>
            <person name="Mielnichuk N."/>
            <person name="Miskei M."/>
            <person name="Molnar A.P."/>
            <person name="Mule G."/>
            <person name="Ngan C.Y."/>
            <person name="Orejas M."/>
            <person name="Orosz E."/>
            <person name="Ouedraogo J.P."/>
            <person name="Overkamp K.M."/>
            <person name="Park H.-S."/>
            <person name="Perrone G."/>
            <person name="Piumi F."/>
            <person name="Punt P.J."/>
            <person name="Ram A.F."/>
            <person name="Ramon A."/>
            <person name="Rauscher S."/>
            <person name="Record E."/>
            <person name="Riano-Pachon D.M."/>
            <person name="Robert V."/>
            <person name="Roehrig J."/>
            <person name="Ruller R."/>
            <person name="Salamov A."/>
            <person name="Salih N.S."/>
            <person name="Samson R.A."/>
            <person name="Sandor E."/>
            <person name="Sanguinetti M."/>
            <person name="Schuetze T."/>
            <person name="Sepcic K."/>
            <person name="Shelest E."/>
            <person name="Sherlock G."/>
            <person name="Sophianopoulou V."/>
            <person name="Squina F.M."/>
            <person name="Sun H."/>
            <person name="Susca A."/>
            <person name="Todd R.B."/>
            <person name="Tsang A."/>
            <person name="Unkles S.E."/>
            <person name="van de Wiele N."/>
            <person name="van Rossen-Uffink D."/>
            <person name="Oliveira J.V."/>
            <person name="Vesth T.C."/>
            <person name="Visser J."/>
            <person name="Yu J.-H."/>
            <person name="Zhou M."/>
            <person name="Andersen M.R."/>
            <person name="Archer D.B."/>
            <person name="Baker S.E."/>
            <person name="Benoit I."/>
            <person name="Brakhage A.A."/>
            <person name="Braus G.H."/>
            <person name="Fischer R."/>
            <person name="Frisvad J.C."/>
            <person name="Goldman G.H."/>
            <person name="Houbraken J."/>
            <person name="Oakley B."/>
            <person name="Pocsi I."/>
            <person name="Scazzocchio C."/>
            <person name="Seiboth B."/>
            <person name="vanKuyk P.A."/>
            <person name="Wortman J."/>
            <person name="Dyer P.S."/>
            <person name="Grigoriev I.V."/>
        </authorList>
    </citation>
    <scope>NUCLEOTIDE SEQUENCE [LARGE SCALE GENOMIC DNA]</scope>
    <source>
        <strain evidence="2">CBS 516.65</strain>
    </source>
</reference>
<protein>
    <submittedName>
        <fullName evidence="1">Uncharacterized protein</fullName>
    </submittedName>
</protein>
<dbReference type="STRING" id="1160497.A0A1L9VKB1"/>
<dbReference type="VEuPathDB" id="FungiDB:ASPGLDRAFT_35637"/>
<dbReference type="OrthoDB" id="4460680at2759"/>
<dbReference type="EMBL" id="KV878897">
    <property type="protein sequence ID" value="OJJ84368.1"/>
    <property type="molecule type" value="Genomic_DNA"/>
</dbReference>
<dbReference type="AlphaFoldDB" id="A0A1L9VKB1"/>
<sequence>MGVEGLSALLHKLQGSLRFLKLESVSMSYDSGDDLKSLFQDLGKFPKLETVKFWDLWVGACFFANKLVHFPALWENPIIDEVRGTRFAYMCTGRKGAWRIAFVDYSGPNMDVALEVLARTLEVV</sequence>
<dbReference type="Proteomes" id="UP000184300">
    <property type="component" value="Unassembled WGS sequence"/>
</dbReference>
<evidence type="ECO:0000313" key="2">
    <source>
        <dbReference type="Proteomes" id="UP000184300"/>
    </source>
</evidence>
<dbReference type="GeneID" id="34460846"/>
<accession>A0A1L9VKB1</accession>